<organism evidence="8">
    <name type="scientific">Daucus carota subsp. sativus</name>
    <name type="common">Carrot</name>
    <dbReference type="NCBI Taxonomy" id="79200"/>
    <lineage>
        <taxon>Eukaryota</taxon>
        <taxon>Viridiplantae</taxon>
        <taxon>Streptophyta</taxon>
        <taxon>Embryophyta</taxon>
        <taxon>Tracheophyta</taxon>
        <taxon>Spermatophyta</taxon>
        <taxon>Magnoliopsida</taxon>
        <taxon>eudicotyledons</taxon>
        <taxon>Gunneridae</taxon>
        <taxon>Pentapetalae</taxon>
        <taxon>asterids</taxon>
        <taxon>campanulids</taxon>
        <taxon>Apiales</taxon>
        <taxon>Apiaceae</taxon>
        <taxon>Apioideae</taxon>
        <taxon>Scandiceae</taxon>
        <taxon>Daucinae</taxon>
        <taxon>Daucus</taxon>
        <taxon>Daucus sect. Daucus</taxon>
    </lineage>
</organism>
<feature type="domain" description="NB-ARC" evidence="5">
    <location>
        <begin position="117"/>
        <end position="287"/>
    </location>
</feature>
<dbReference type="CDD" id="cd14798">
    <property type="entry name" value="RX-CC_like"/>
    <property type="match status" value="1"/>
</dbReference>
<dbReference type="Pfam" id="PF00931">
    <property type="entry name" value="NB-ARC"/>
    <property type="match status" value="1"/>
</dbReference>
<dbReference type="InterPro" id="IPR041118">
    <property type="entry name" value="Rx_N"/>
</dbReference>
<dbReference type="SUPFAM" id="SSF52058">
    <property type="entry name" value="L domain-like"/>
    <property type="match status" value="1"/>
</dbReference>
<dbReference type="Gene3D" id="3.80.10.10">
    <property type="entry name" value="Ribonuclease Inhibitor"/>
    <property type="match status" value="1"/>
</dbReference>
<dbReference type="InterPro" id="IPR032675">
    <property type="entry name" value="LRR_dom_sf"/>
</dbReference>
<dbReference type="SUPFAM" id="SSF52540">
    <property type="entry name" value="P-loop containing nucleoside triphosphate hydrolases"/>
    <property type="match status" value="1"/>
</dbReference>
<evidence type="ECO:0000259" key="5">
    <source>
        <dbReference type="Pfam" id="PF00931"/>
    </source>
</evidence>
<feature type="domain" description="Disease resistance R13L4/SHOC-2-like LRR" evidence="7">
    <location>
        <begin position="305"/>
        <end position="418"/>
    </location>
</feature>
<evidence type="ECO:0008006" key="9">
    <source>
        <dbReference type="Google" id="ProtNLM"/>
    </source>
</evidence>
<dbReference type="GO" id="GO:0051707">
    <property type="term" value="P:response to other organism"/>
    <property type="evidence" value="ECO:0007669"/>
    <property type="project" value="UniProtKB-ARBA"/>
</dbReference>
<dbReference type="Gene3D" id="3.40.50.300">
    <property type="entry name" value="P-loop containing nucleotide triphosphate hydrolases"/>
    <property type="match status" value="1"/>
</dbReference>
<dbReference type="PANTHER" id="PTHR36766:SF64">
    <property type="entry name" value="OS12G0206100 PROTEIN"/>
    <property type="match status" value="1"/>
</dbReference>
<protein>
    <recommendedName>
        <fullName evidence="9">NB-ARC domain-containing protein</fullName>
    </recommendedName>
</protein>
<dbReference type="EMBL" id="LNRQ01000002">
    <property type="protein sequence ID" value="KZN04040.1"/>
    <property type="molecule type" value="Genomic_DNA"/>
</dbReference>
<comment type="caution">
    <text evidence="8">The sequence shown here is derived from an EMBL/GenBank/DDBJ whole genome shotgun (WGS) entry which is preliminary data.</text>
</comment>
<dbReference type="AlphaFoldDB" id="A0A166CL67"/>
<dbReference type="PANTHER" id="PTHR36766">
    <property type="entry name" value="PLANT BROAD-SPECTRUM MILDEW RESISTANCE PROTEIN RPW8"/>
    <property type="match status" value="1"/>
</dbReference>
<sequence length="456" mass="51686">MAEAIVSMVVGRITDLLIEEPLLLHRVEGEIQLVVTELMRLKTFLPDADSRIDEDKIRILLAEVLHLAYSAEHAVESFLKDSESSDSSNSSNGIVGKLKRFHSFTTVKPELFVGFQGAVDLLVGHLVKESDDSHPLVSICGMGGLGKTTLAENLYNHSTIRACFDGLAWVSISQKWEKKQVLQRILVCLDHEKKEEILAMNVDSLVKNLIQIQEKKKCLIVLDDIWSNDARDSLKDAFTAEGSLSKLMLTSRNVEVAEHVNPRGFIYQPECLSADHSWELLRLKALPRGYYLEVEELLEKQQQLINTHITSSLSCITSLKLSFSDLEKDPMPALGKFPNLRHLWLDGAYEGNEMVCSAMSFPKLTQLMLMSLYKLKNWRVEEGSMPILSDLLIFDCHELEELPQGLVYLNSLQRLKFNRIPRKFFDRVVMVNGEQGPEFYKIAHVPNIIMGHLVVQ</sequence>
<keyword evidence="3" id="KW-0611">Plant defense</keyword>
<dbReference type="Gramene" id="KZN04040">
    <property type="protein sequence ID" value="KZN04040"/>
    <property type="gene ID" value="DCAR_004877"/>
</dbReference>
<dbReference type="GO" id="GO:0005524">
    <property type="term" value="F:ATP binding"/>
    <property type="evidence" value="ECO:0007669"/>
    <property type="project" value="UniProtKB-KW"/>
</dbReference>
<feature type="domain" description="Disease resistance N-terminal" evidence="6">
    <location>
        <begin position="5"/>
        <end position="91"/>
    </location>
</feature>
<accession>A0A166CL67</accession>
<dbReference type="InterPro" id="IPR027417">
    <property type="entry name" value="P-loop_NTPase"/>
</dbReference>
<keyword evidence="1" id="KW-0677">Repeat</keyword>
<dbReference type="Gene3D" id="1.20.5.4130">
    <property type="match status" value="1"/>
</dbReference>
<evidence type="ECO:0000256" key="4">
    <source>
        <dbReference type="ARBA" id="ARBA00022840"/>
    </source>
</evidence>
<dbReference type="FunFam" id="3.40.50.300:FF:001091">
    <property type="entry name" value="Probable disease resistance protein At1g61300"/>
    <property type="match status" value="1"/>
</dbReference>
<dbReference type="GO" id="GO:0043531">
    <property type="term" value="F:ADP binding"/>
    <property type="evidence" value="ECO:0007669"/>
    <property type="project" value="InterPro"/>
</dbReference>
<dbReference type="InterPro" id="IPR055414">
    <property type="entry name" value="LRR_R13L4/SHOC2-like"/>
</dbReference>
<dbReference type="Pfam" id="PF18052">
    <property type="entry name" value="Rx_N"/>
    <property type="match status" value="1"/>
</dbReference>
<evidence type="ECO:0000256" key="2">
    <source>
        <dbReference type="ARBA" id="ARBA00022741"/>
    </source>
</evidence>
<keyword evidence="4" id="KW-0067">ATP-binding</keyword>
<keyword evidence="2" id="KW-0547">Nucleotide-binding</keyword>
<dbReference type="OMA" id="FDCHELE"/>
<dbReference type="PRINTS" id="PR00364">
    <property type="entry name" value="DISEASERSIST"/>
</dbReference>
<evidence type="ECO:0000256" key="3">
    <source>
        <dbReference type="ARBA" id="ARBA00022821"/>
    </source>
</evidence>
<dbReference type="InterPro" id="IPR038005">
    <property type="entry name" value="RX-like_CC"/>
</dbReference>
<evidence type="ECO:0000259" key="7">
    <source>
        <dbReference type="Pfam" id="PF23598"/>
    </source>
</evidence>
<proteinExistence type="predicted"/>
<reference evidence="8" key="1">
    <citation type="journal article" date="2016" name="Nat. Genet.">
        <title>A high-quality carrot genome assembly provides new insights into carotenoid accumulation and asterid genome evolution.</title>
        <authorList>
            <person name="Iorizzo M."/>
            <person name="Ellison S."/>
            <person name="Senalik D."/>
            <person name="Zeng P."/>
            <person name="Satapoomin P."/>
            <person name="Huang J."/>
            <person name="Bowman M."/>
            <person name="Iovene M."/>
            <person name="Sanseverino W."/>
            <person name="Cavagnaro P."/>
            <person name="Yildiz M."/>
            <person name="Macko-Podgorni A."/>
            <person name="Moranska E."/>
            <person name="Grzebelus E."/>
            <person name="Grzebelus D."/>
            <person name="Ashrafi H."/>
            <person name="Zheng Z."/>
            <person name="Cheng S."/>
            <person name="Spooner D."/>
            <person name="Van Deynze A."/>
            <person name="Simon P."/>
        </authorList>
    </citation>
    <scope>NUCLEOTIDE SEQUENCE [LARGE SCALE GENOMIC DNA]</scope>
    <source>
        <tissue evidence="8">Leaf</tissue>
    </source>
</reference>
<dbReference type="GO" id="GO:0006952">
    <property type="term" value="P:defense response"/>
    <property type="evidence" value="ECO:0007669"/>
    <property type="project" value="UniProtKB-KW"/>
</dbReference>
<dbReference type="Pfam" id="PF23598">
    <property type="entry name" value="LRR_14"/>
    <property type="match status" value="1"/>
</dbReference>
<name>A0A166CL67_DAUCS</name>
<dbReference type="InterPro" id="IPR002182">
    <property type="entry name" value="NB-ARC"/>
</dbReference>
<evidence type="ECO:0000313" key="8">
    <source>
        <dbReference type="EMBL" id="KZN04040.1"/>
    </source>
</evidence>
<gene>
    <name evidence="8" type="ORF">DCAR_004877</name>
</gene>
<evidence type="ECO:0000259" key="6">
    <source>
        <dbReference type="Pfam" id="PF18052"/>
    </source>
</evidence>
<evidence type="ECO:0000256" key="1">
    <source>
        <dbReference type="ARBA" id="ARBA00022737"/>
    </source>
</evidence>